<evidence type="ECO:0000256" key="3">
    <source>
        <dbReference type="SAM" id="Coils"/>
    </source>
</evidence>
<feature type="region of interest" description="Disordered" evidence="4">
    <location>
        <begin position="671"/>
        <end position="771"/>
    </location>
</feature>
<dbReference type="RefSeq" id="XP_064711163.1">
    <property type="nucleotide sequence ID" value="XM_064848539.1"/>
</dbReference>
<feature type="compositionally biased region" description="Gly residues" evidence="4">
    <location>
        <begin position="962"/>
        <end position="973"/>
    </location>
</feature>
<dbReference type="InterPro" id="IPR008030">
    <property type="entry name" value="NmrA-like"/>
</dbReference>
<feature type="domain" description="Rho-GAP" evidence="5">
    <location>
        <begin position="996"/>
        <end position="1195"/>
    </location>
</feature>
<dbReference type="InterPro" id="IPR050729">
    <property type="entry name" value="Rho-GAP"/>
</dbReference>
<dbReference type="Pfam" id="PF00611">
    <property type="entry name" value="FCH"/>
    <property type="match status" value="1"/>
</dbReference>
<dbReference type="CDD" id="cd07652">
    <property type="entry name" value="F-BAR_Rgd1"/>
    <property type="match status" value="1"/>
</dbReference>
<dbReference type="Pfam" id="PF05368">
    <property type="entry name" value="NmrA"/>
    <property type="match status" value="1"/>
</dbReference>
<evidence type="ECO:0000313" key="8">
    <source>
        <dbReference type="Proteomes" id="UP001358417"/>
    </source>
</evidence>
<evidence type="ECO:0000256" key="2">
    <source>
        <dbReference type="PROSITE-ProRule" id="PRU01077"/>
    </source>
</evidence>
<feature type="compositionally biased region" description="Polar residues" evidence="4">
    <location>
        <begin position="744"/>
        <end position="765"/>
    </location>
</feature>
<evidence type="ECO:0000256" key="1">
    <source>
        <dbReference type="ARBA" id="ARBA00022468"/>
    </source>
</evidence>
<evidence type="ECO:0000259" key="6">
    <source>
        <dbReference type="PROSITE" id="PS51741"/>
    </source>
</evidence>
<dbReference type="EMBL" id="JAVRRD010000002">
    <property type="protein sequence ID" value="KAK5062891.1"/>
    <property type="molecule type" value="Genomic_DNA"/>
</dbReference>
<proteinExistence type="predicted"/>
<feature type="region of interest" description="Disordered" evidence="4">
    <location>
        <begin position="357"/>
        <end position="385"/>
    </location>
</feature>
<dbReference type="SMART" id="SM00055">
    <property type="entry name" value="FCH"/>
    <property type="match status" value="1"/>
</dbReference>
<feature type="compositionally biased region" description="Gly residues" evidence="4">
    <location>
        <begin position="924"/>
        <end position="938"/>
    </location>
</feature>
<comment type="caution">
    <text evidence="7">The sequence shown here is derived from an EMBL/GenBank/DDBJ whole genome shotgun (WGS) entry which is preliminary data.</text>
</comment>
<feature type="region of interest" description="Disordered" evidence="4">
    <location>
        <begin position="787"/>
        <end position="988"/>
    </location>
</feature>
<dbReference type="Proteomes" id="UP001358417">
    <property type="component" value="Unassembled WGS sequence"/>
</dbReference>
<feature type="compositionally biased region" description="Polar residues" evidence="4">
    <location>
        <begin position="947"/>
        <end position="957"/>
    </location>
</feature>
<dbReference type="InterPro" id="IPR001060">
    <property type="entry name" value="FCH_dom"/>
</dbReference>
<evidence type="ECO:0000256" key="4">
    <source>
        <dbReference type="SAM" id="MobiDB-lite"/>
    </source>
</evidence>
<dbReference type="Gene3D" id="1.10.555.10">
    <property type="entry name" value="Rho GTPase activation protein"/>
    <property type="match status" value="1"/>
</dbReference>
<dbReference type="GO" id="GO:0005938">
    <property type="term" value="C:cell cortex"/>
    <property type="evidence" value="ECO:0007669"/>
    <property type="project" value="UniProtKB-ARBA"/>
</dbReference>
<dbReference type="InterPro" id="IPR036291">
    <property type="entry name" value="NAD(P)-bd_dom_sf"/>
</dbReference>
<feature type="compositionally biased region" description="Polar residues" evidence="4">
    <location>
        <begin position="798"/>
        <end position="817"/>
    </location>
</feature>
<evidence type="ECO:0000313" key="7">
    <source>
        <dbReference type="EMBL" id="KAK5062891.1"/>
    </source>
</evidence>
<dbReference type="SUPFAM" id="SSF48350">
    <property type="entry name" value="GTPase activation domain, GAP"/>
    <property type="match status" value="1"/>
</dbReference>
<dbReference type="Gene3D" id="1.20.1270.60">
    <property type="entry name" value="Arfaptin homology (AH) domain/BAR domain"/>
    <property type="match status" value="1"/>
</dbReference>
<organism evidence="7 8">
    <name type="scientific">Exophiala bonariae</name>
    <dbReference type="NCBI Taxonomy" id="1690606"/>
    <lineage>
        <taxon>Eukaryota</taxon>
        <taxon>Fungi</taxon>
        <taxon>Dikarya</taxon>
        <taxon>Ascomycota</taxon>
        <taxon>Pezizomycotina</taxon>
        <taxon>Eurotiomycetes</taxon>
        <taxon>Chaetothyriomycetidae</taxon>
        <taxon>Chaetothyriales</taxon>
        <taxon>Herpotrichiellaceae</taxon>
        <taxon>Exophiala</taxon>
    </lineage>
</organism>
<feature type="compositionally biased region" description="Gly residues" evidence="4">
    <location>
        <begin position="881"/>
        <end position="897"/>
    </location>
</feature>
<evidence type="ECO:0008006" key="9">
    <source>
        <dbReference type="Google" id="ProtNLM"/>
    </source>
</evidence>
<accession>A0AAV9NND6</accession>
<dbReference type="AlphaFoldDB" id="A0AAV9NND6"/>
<protein>
    <recommendedName>
        <fullName evidence="9">Rho-GAP domain-containing protein</fullName>
    </recommendedName>
</protein>
<dbReference type="InterPro" id="IPR000198">
    <property type="entry name" value="RhoGAP_dom"/>
</dbReference>
<dbReference type="GO" id="GO:0005096">
    <property type="term" value="F:GTPase activator activity"/>
    <property type="evidence" value="ECO:0007669"/>
    <property type="project" value="UniProtKB-KW"/>
</dbReference>
<feature type="compositionally biased region" description="Gly residues" evidence="4">
    <location>
        <begin position="818"/>
        <end position="840"/>
    </location>
</feature>
<dbReference type="PROSITE" id="PS51741">
    <property type="entry name" value="F_BAR"/>
    <property type="match status" value="1"/>
</dbReference>
<dbReference type="Gene3D" id="3.90.25.10">
    <property type="entry name" value="UDP-galactose 4-epimerase, domain 1"/>
    <property type="match status" value="1"/>
</dbReference>
<keyword evidence="1" id="KW-0343">GTPase activation</keyword>
<dbReference type="PANTHER" id="PTHR23176:SF136">
    <property type="entry name" value="RHO GTPASE ACTIVATOR (RGD1)"/>
    <property type="match status" value="1"/>
</dbReference>
<feature type="compositionally biased region" description="Low complexity" evidence="4">
    <location>
        <begin position="716"/>
        <end position="735"/>
    </location>
</feature>
<dbReference type="InterPro" id="IPR027267">
    <property type="entry name" value="AH/BAR_dom_sf"/>
</dbReference>
<feature type="compositionally biased region" description="Polar residues" evidence="4">
    <location>
        <begin position="671"/>
        <end position="707"/>
    </location>
</feature>
<dbReference type="Gene3D" id="3.40.50.720">
    <property type="entry name" value="NAD(P)-binding Rossmann-like Domain"/>
    <property type="match status" value="1"/>
</dbReference>
<dbReference type="GeneID" id="89973144"/>
<sequence length="1199" mass="128422">MSEHQTSYIFVVGGTGAQGIPVIRGLVKDKKYKVRALTRDLNSSRAKELLALGNVELVEGTFASEADLRKGFRGCDGAFVNIDGFNCGEKTEIYWAIRSYELALEEGIKFFVYGNLDYVYKKSGYDPKFRTGHYDGKGRVGEWILAQNQVNRERMGAAVFTTGPYIEMSIASATIFTPTIENGIVTWRVPLGEGAVVHVSLDDCEHYGRWLFDNTARSNGLDLEVAIDHVPYADLAAAFQRVTGHPARYIDTDLETYWKTGNVAAAANTGGGYNSDPKDPAFMTFQQNFTGFFNMWKYSGGNKGVIQRDYKILDEIHPTRIKSAEEFFRREDARGRRLGLGSLWDRVQPKNLKPILKIGEDRRRGAPRDNALPPPPNVGQNGDLDDAHKQSIRQVLQSDIGITTLLARLKQSISSARDFAAFLKERSILEEKHANGLKRLAQNTHSSIMRPDSRQGTFAQGYQEIARSHERIADHGTAFSNTLYGMTDQLLDLANNSERGRKHWKQTGLNAEKRVQDAQIAMEKAKAKYNSLSEQYERVRTGERAGGTFGFKKSGAQEEENIHRKLEAADGDYSFKAQAAQTMQQELLSTLRPQAVNALQELIFETDAGLTVHIQKFAAQSEKLLLGYGLSITPLKGSNPSGAPPTKSLREIASSINNDKDFADHVLSLSNKVPPNQYMPNQDGDSQGQNYPNHNRQVSGVTSSQGPSHDDGYAYPGSGPQSQQQPGIQGLGQSSTGPRPNYPPQQRQGSMDNPSVPSTAQSQAGSGAPQLPQIESIGADRFAGQTSGVISAPVPGQNDPNNQAPSGFSLDPNNGLMSGSGPGQGLPGSSGGPVGGGVVGVGVRPPGEVRQPSGESQQAGPRPTGPPQGAGRGAAPVGRGAPTGRGAPLGAGRGASPGSGPEYTGPPGAGRGTANRGAPVGAGPRAGGIVGAGRGAPGSGPDPSRGLSQPPSNGALRSQTGPGAGPTGPGTGGQSASRGPATSKAALPPLKPVFGVSLDDLFQREGSAVPTIVYQCIQAVDLYGLETEGVYRTSGSAHHIMELRQQFDHDSALVDFRNASTFHDDIASVTTLLKHFLRDLPEPLLTTDQYHGYIQAAKLEDDVVRRDSIHALVNALPDPNYATLRVLALHLHRVAQRCDKNKMTVSNLAIVFAPTLMGQQGTTNGQSNGMSADIADAGWQAKVVETILTNTLQIFDDDD</sequence>
<dbReference type="SMART" id="SM00324">
    <property type="entry name" value="RhoGAP"/>
    <property type="match status" value="1"/>
</dbReference>
<dbReference type="SUPFAM" id="SSF103657">
    <property type="entry name" value="BAR/IMD domain-like"/>
    <property type="match status" value="1"/>
</dbReference>
<keyword evidence="8" id="KW-1185">Reference proteome</keyword>
<gene>
    <name evidence="7" type="ORF">LTR84_004966</name>
</gene>
<feature type="compositionally biased region" description="Low complexity" evidence="4">
    <location>
        <begin position="859"/>
        <end position="880"/>
    </location>
</feature>
<reference evidence="7 8" key="1">
    <citation type="submission" date="2023-08" db="EMBL/GenBank/DDBJ databases">
        <title>Black Yeasts Isolated from many extreme environments.</title>
        <authorList>
            <person name="Coleine C."/>
            <person name="Stajich J.E."/>
            <person name="Selbmann L."/>
        </authorList>
    </citation>
    <scope>NUCLEOTIDE SEQUENCE [LARGE SCALE GENOMIC DNA]</scope>
    <source>
        <strain evidence="7 8">CCFEE 5792</strain>
    </source>
</reference>
<feature type="coiled-coil region" evidence="3">
    <location>
        <begin position="508"/>
        <end position="542"/>
    </location>
</feature>
<dbReference type="InterPro" id="IPR031160">
    <property type="entry name" value="F_BAR_dom"/>
</dbReference>
<dbReference type="PROSITE" id="PS50238">
    <property type="entry name" value="RHOGAP"/>
    <property type="match status" value="1"/>
</dbReference>
<evidence type="ECO:0000259" key="5">
    <source>
        <dbReference type="PROSITE" id="PS50238"/>
    </source>
</evidence>
<feature type="compositionally biased region" description="Basic and acidic residues" evidence="4">
    <location>
        <begin position="358"/>
        <end position="367"/>
    </location>
</feature>
<keyword evidence="2 3" id="KW-0175">Coiled coil</keyword>
<dbReference type="Pfam" id="PF00620">
    <property type="entry name" value="RhoGAP"/>
    <property type="match status" value="1"/>
</dbReference>
<dbReference type="SUPFAM" id="SSF51735">
    <property type="entry name" value="NAD(P)-binding Rossmann-fold domains"/>
    <property type="match status" value="1"/>
</dbReference>
<dbReference type="PANTHER" id="PTHR23176">
    <property type="entry name" value="RHO/RAC/CDC GTPASE-ACTIVATING PROTEIN"/>
    <property type="match status" value="1"/>
</dbReference>
<name>A0AAV9NND6_9EURO</name>
<dbReference type="GO" id="GO:0007165">
    <property type="term" value="P:signal transduction"/>
    <property type="evidence" value="ECO:0007669"/>
    <property type="project" value="InterPro"/>
</dbReference>
<dbReference type="InterPro" id="IPR008936">
    <property type="entry name" value="Rho_GTPase_activation_prot"/>
</dbReference>
<feature type="domain" description="F-BAR" evidence="6">
    <location>
        <begin position="390"/>
        <end position="661"/>
    </location>
</feature>